<reference evidence="3" key="2">
    <citation type="submission" date="2018-05" db="EMBL/GenBank/DDBJ databases">
        <title>OpunRS2 (Oryza punctata Reference Sequence Version 2).</title>
        <authorList>
            <person name="Zhang J."/>
            <person name="Kudrna D."/>
            <person name="Lee S."/>
            <person name="Talag J."/>
            <person name="Welchert J."/>
            <person name="Wing R.A."/>
        </authorList>
    </citation>
    <scope>NUCLEOTIDE SEQUENCE [LARGE SCALE GENOMIC DNA]</scope>
</reference>
<keyword evidence="4" id="KW-1185">Reference proteome</keyword>
<dbReference type="HOGENOM" id="CLU_1333806_0_0_1"/>
<feature type="region of interest" description="Disordered" evidence="1">
    <location>
        <begin position="119"/>
        <end position="173"/>
    </location>
</feature>
<evidence type="ECO:0000313" key="3">
    <source>
        <dbReference type="EnsemblPlants" id="OPUNC07G01530.1"/>
    </source>
</evidence>
<keyword evidence="2" id="KW-0472">Membrane</keyword>
<dbReference type="EnsemblPlants" id="OPUNC07G01530.1">
    <property type="protein sequence ID" value="OPUNC07G01530.1"/>
    <property type="gene ID" value="OPUNC07G01530"/>
</dbReference>
<sequence>MAGTSRPKLGRRQPGSSETWWMKPSSVGARRWWNARWRRRKLGSERRRRQGLQTAEARTAHEVLSGGREAEEDLFHDVVRQLRRRHACRRGVNSMRGEHGSCRHDPLLVVAAHVDNHEGPPWQSQHSTAAVECVSGSRGHRTSPLMRDRPARGGAGSPPRTPAPPPCRSLSPARSEAKTTVHVIAGMAILFYFGSLIGWQLINSLW</sequence>
<evidence type="ECO:0000256" key="1">
    <source>
        <dbReference type="SAM" id="MobiDB-lite"/>
    </source>
</evidence>
<dbReference type="Gramene" id="OPUNC07G01530.1">
    <property type="protein sequence ID" value="OPUNC07G01530.1"/>
    <property type="gene ID" value="OPUNC07G01530"/>
</dbReference>
<feature type="region of interest" description="Disordered" evidence="1">
    <location>
        <begin position="43"/>
        <end position="64"/>
    </location>
</feature>
<keyword evidence="2" id="KW-1133">Transmembrane helix</keyword>
<evidence type="ECO:0000256" key="2">
    <source>
        <dbReference type="SAM" id="Phobius"/>
    </source>
</evidence>
<organism evidence="3">
    <name type="scientific">Oryza punctata</name>
    <name type="common">Red rice</name>
    <dbReference type="NCBI Taxonomy" id="4537"/>
    <lineage>
        <taxon>Eukaryota</taxon>
        <taxon>Viridiplantae</taxon>
        <taxon>Streptophyta</taxon>
        <taxon>Embryophyta</taxon>
        <taxon>Tracheophyta</taxon>
        <taxon>Spermatophyta</taxon>
        <taxon>Magnoliopsida</taxon>
        <taxon>Liliopsida</taxon>
        <taxon>Poales</taxon>
        <taxon>Poaceae</taxon>
        <taxon>BOP clade</taxon>
        <taxon>Oryzoideae</taxon>
        <taxon>Oryzeae</taxon>
        <taxon>Oryzinae</taxon>
        <taxon>Oryza</taxon>
    </lineage>
</organism>
<accession>A0A0E0LGJ8</accession>
<reference evidence="3" key="1">
    <citation type="submission" date="2015-04" db="UniProtKB">
        <authorList>
            <consortium name="EnsemblPlants"/>
        </authorList>
    </citation>
    <scope>IDENTIFICATION</scope>
</reference>
<dbReference type="AlphaFoldDB" id="A0A0E0LGJ8"/>
<dbReference type="Proteomes" id="UP000026962">
    <property type="component" value="Chromosome 7"/>
</dbReference>
<evidence type="ECO:0000313" key="4">
    <source>
        <dbReference type="Proteomes" id="UP000026962"/>
    </source>
</evidence>
<name>A0A0E0LGJ8_ORYPU</name>
<proteinExistence type="predicted"/>
<keyword evidence="2" id="KW-0812">Transmembrane</keyword>
<protein>
    <submittedName>
        <fullName evidence="3">Uncharacterized protein</fullName>
    </submittedName>
</protein>
<feature type="region of interest" description="Disordered" evidence="1">
    <location>
        <begin position="1"/>
        <end position="21"/>
    </location>
</feature>
<feature type="transmembrane region" description="Helical" evidence="2">
    <location>
        <begin position="181"/>
        <end position="202"/>
    </location>
</feature>